<reference evidence="10" key="1">
    <citation type="submission" date="2020-08" db="EMBL/GenBank/DDBJ databases">
        <title>Genome public.</title>
        <authorList>
            <person name="Liu C."/>
            <person name="Sun Q."/>
        </authorList>
    </citation>
    <scope>NUCLEOTIDE SEQUENCE</scope>
    <source>
        <strain evidence="10">NSJ-28</strain>
    </source>
</reference>
<keyword evidence="3" id="KW-1003">Cell membrane</keyword>
<proteinExistence type="inferred from homology"/>
<keyword evidence="10" id="KW-0966">Cell projection</keyword>
<keyword evidence="10" id="KW-0969">Cilium</keyword>
<dbReference type="AlphaFoldDB" id="A0A923LW99"/>
<dbReference type="RefSeq" id="WP_107631876.1">
    <property type="nucleotide sequence ID" value="NZ_JACOPL010000005.1"/>
</dbReference>
<protein>
    <submittedName>
        <fullName evidence="10">Flagellar motor protein MotB</fullName>
    </submittedName>
</protein>
<evidence type="ECO:0000313" key="11">
    <source>
        <dbReference type="Proteomes" id="UP000606499"/>
    </source>
</evidence>
<dbReference type="EMBL" id="JACOPL010000005">
    <property type="protein sequence ID" value="MBC5725092.1"/>
    <property type="molecule type" value="Genomic_DNA"/>
</dbReference>
<evidence type="ECO:0000256" key="6">
    <source>
        <dbReference type="ARBA" id="ARBA00023136"/>
    </source>
</evidence>
<evidence type="ECO:0000313" key="10">
    <source>
        <dbReference type="EMBL" id="MBC5725092.1"/>
    </source>
</evidence>
<keyword evidence="11" id="KW-1185">Reference proteome</keyword>
<organism evidence="10 11">
    <name type="scientific">Agathobaculum faecis</name>
    <dbReference type="NCBI Taxonomy" id="2763013"/>
    <lineage>
        <taxon>Bacteria</taxon>
        <taxon>Bacillati</taxon>
        <taxon>Bacillota</taxon>
        <taxon>Clostridia</taxon>
        <taxon>Eubacteriales</taxon>
        <taxon>Butyricicoccaceae</taxon>
        <taxon>Agathobaculum</taxon>
    </lineage>
</organism>
<keyword evidence="4 8" id="KW-0812">Transmembrane</keyword>
<dbReference type="Gene3D" id="3.30.1330.60">
    <property type="entry name" value="OmpA-like domain"/>
    <property type="match status" value="1"/>
</dbReference>
<dbReference type="InterPro" id="IPR050330">
    <property type="entry name" value="Bact_OuterMem_StrucFunc"/>
</dbReference>
<dbReference type="Proteomes" id="UP000606499">
    <property type="component" value="Unassembled WGS sequence"/>
</dbReference>
<accession>A0A923LW99</accession>
<keyword evidence="6 7" id="KW-0472">Membrane</keyword>
<evidence type="ECO:0000256" key="3">
    <source>
        <dbReference type="ARBA" id="ARBA00022475"/>
    </source>
</evidence>
<evidence type="ECO:0000256" key="4">
    <source>
        <dbReference type="ARBA" id="ARBA00022692"/>
    </source>
</evidence>
<dbReference type="Pfam" id="PF13677">
    <property type="entry name" value="MotB_plug"/>
    <property type="match status" value="1"/>
</dbReference>
<evidence type="ECO:0000256" key="8">
    <source>
        <dbReference type="SAM" id="Phobius"/>
    </source>
</evidence>
<dbReference type="PANTHER" id="PTHR30329">
    <property type="entry name" value="STATOR ELEMENT OF FLAGELLAR MOTOR COMPLEX"/>
    <property type="match status" value="1"/>
</dbReference>
<evidence type="ECO:0000256" key="5">
    <source>
        <dbReference type="ARBA" id="ARBA00022989"/>
    </source>
</evidence>
<keyword evidence="10" id="KW-0282">Flagellum</keyword>
<dbReference type="InterPro" id="IPR036737">
    <property type="entry name" value="OmpA-like_sf"/>
</dbReference>
<dbReference type="CDD" id="cd07185">
    <property type="entry name" value="OmpA_C-like"/>
    <property type="match status" value="1"/>
</dbReference>
<evidence type="ECO:0000259" key="9">
    <source>
        <dbReference type="PROSITE" id="PS51123"/>
    </source>
</evidence>
<evidence type="ECO:0000256" key="2">
    <source>
        <dbReference type="ARBA" id="ARBA00008914"/>
    </source>
</evidence>
<comment type="caution">
    <text evidence="10">The sequence shown here is derived from an EMBL/GenBank/DDBJ whole genome shotgun (WGS) entry which is preliminary data.</text>
</comment>
<keyword evidence="5 8" id="KW-1133">Transmembrane helix</keyword>
<dbReference type="GO" id="GO:0005886">
    <property type="term" value="C:plasma membrane"/>
    <property type="evidence" value="ECO:0007669"/>
    <property type="project" value="UniProtKB-SubCell"/>
</dbReference>
<dbReference type="PROSITE" id="PS51123">
    <property type="entry name" value="OMPA_2"/>
    <property type="match status" value="1"/>
</dbReference>
<dbReference type="InterPro" id="IPR006665">
    <property type="entry name" value="OmpA-like"/>
</dbReference>
<gene>
    <name evidence="10" type="ORF">H8S45_06430</name>
</gene>
<dbReference type="Pfam" id="PF00691">
    <property type="entry name" value="OmpA"/>
    <property type="match status" value="1"/>
</dbReference>
<dbReference type="PANTHER" id="PTHR30329:SF21">
    <property type="entry name" value="LIPOPROTEIN YIAD-RELATED"/>
    <property type="match status" value="1"/>
</dbReference>
<dbReference type="InterPro" id="IPR025713">
    <property type="entry name" value="MotB-like_N_dom"/>
</dbReference>
<dbReference type="SUPFAM" id="SSF103088">
    <property type="entry name" value="OmpA-like"/>
    <property type="match status" value="1"/>
</dbReference>
<evidence type="ECO:0000256" key="1">
    <source>
        <dbReference type="ARBA" id="ARBA00004162"/>
    </source>
</evidence>
<evidence type="ECO:0000256" key="7">
    <source>
        <dbReference type="PROSITE-ProRule" id="PRU00473"/>
    </source>
</evidence>
<feature type="transmembrane region" description="Helical" evidence="8">
    <location>
        <begin position="20"/>
        <end position="37"/>
    </location>
</feature>
<comment type="subcellular location">
    <subcellularLocation>
        <location evidence="1">Cell membrane</location>
        <topology evidence="1">Single-pass membrane protein</topology>
    </subcellularLocation>
</comment>
<feature type="domain" description="OmpA-like" evidence="9">
    <location>
        <begin position="103"/>
        <end position="228"/>
    </location>
</feature>
<comment type="similarity">
    <text evidence="2">Belongs to the MotB family.</text>
</comment>
<sequence length="249" mass="27824">MKRKKGGGGGANWMDTYGDMVTLLLCFFIMLYSMSTINEEKWQQFVQSFQRQPSSEAVGMGGQDKVETTEQDVQEALTQIAAALNEYSAENNLQQQMTVTQGADYVFITFQNAVFFAGDSWELLDSGKRMLDEVAKAIQPQSKLIDELRVMGHTSQGSPDKANDPTVDRFLASNRAATVTVYLQNKNVVDADKLVSVGYGQWRPIDGFDTEEERAHNRRVELMVTGLDPGSAENSVEKYFTMREGALEE</sequence>
<name>A0A923LW99_9FIRM</name>